<feature type="compositionally biased region" description="Basic and acidic residues" evidence="2">
    <location>
        <begin position="183"/>
        <end position="224"/>
    </location>
</feature>
<feature type="coiled-coil region" evidence="1">
    <location>
        <begin position="982"/>
        <end position="1063"/>
    </location>
</feature>
<dbReference type="AlphaFoldDB" id="A0AAV2HS56"/>
<keyword evidence="5" id="KW-1185">Reference proteome</keyword>
<feature type="region of interest" description="Disordered" evidence="2">
    <location>
        <begin position="1128"/>
        <end position="1147"/>
    </location>
</feature>
<protein>
    <recommendedName>
        <fullName evidence="6">Ribosome-binding protein 1</fullName>
    </recommendedName>
</protein>
<feature type="transmembrane region" description="Helical" evidence="3">
    <location>
        <begin position="6"/>
        <end position="27"/>
    </location>
</feature>
<feature type="coiled-coil region" evidence="1">
    <location>
        <begin position="846"/>
        <end position="880"/>
    </location>
</feature>
<keyword evidence="3" id="KW-0472">Membrane</keyword>
<dbReference type="GO" id="GO:0005789">
    <property type="term" value="C:endoplasmic reticulum membrane"/>
    <property type="evidence" value="ECO:0007669"/>
    <property type="project" value="TreeGrafter"/>
</dbReference>
<dbReference type="InterPro" id="IPR040248">
    <property type="entry name" value="RRBP1"/>
</dbReference>
<dbReference type="PANTHER" id="PTHR18939">
    <property type="entry name" value="RIBOSOME BINDING PROTEIN-1"/>
    <property type="match status" value="1"/>
</dbReference>
<feature type="region of interest" description="Disordered" evidence="2">
    <location>
        <begin position="511"/>
        <end position="536"/>
    </location>
</feature>
<feature type="region of interest" description="Disordered" evidence="2">
    <location>
        <begin position="119"/>
        <end position="140"/>
    </location>
</feature>
<dbReference type="Proteomes" id="UP001497497">
    <property type="component" value="Unassembled WGS sequence"/>
</dbReference>
<evidence type="ECO:0000313" key="5">
    <source>
        <dbReference type="Proteomes" id="UP001497497"/>
    </source>
</evidence>
<feature type="compositionally biased region" description="Polar residues" evidence="2">
    <location>
        <begin position="1137"/>
        <end position="1147"/>
    </location>
</feature>
<dbReference type="PANTHER" id="PTHR18939:SF4">
    <property type="entry name" value="RIBOSOME-BINDING PROTEIN 1"/>
    <property type="match status" value="1"/>
</dbReference>
<keyword evidence="3" id="KW-0812">Transmembrane</keyword>
<comment type="caution">
    <text evidence="4">The sequence shown here is derived from an EMBL/GenBank/DDBJ whole genome shotgun (WGS) entry which is preliminary data.</text>
</comment>
<feature type="coiled-coil region" evidence="1">
    <location>
        <begin position="618"/>
        <end position="673"/>
    </location>
</feature>
<gene>
    <name evidence="4" type="ORF">GSLYS_00010856001</name>
</gene>
<evidence type="ECO:0000313" key="4">
    <source>
        <dbReference type="EMBL" id="CAL1536943.1"/>
    </source>
</evidence>
<evidence type="ECO:0000256" key="1">
    <source>
        <dbReference type="SAM" id="Coils"/>
    </source>
</evidence>
<dbReference type="Gene3D" id="1.10.287.1490">
    <property type="match status" value="1"/>
</dbReference>
<dbReference type="EMBL" id="CAXITT010000243">
    <property type="protein sequence ID" value="CAL1536943.1"/>
    <property type="molecule type" value="Genomic_DNA"/>
</dbReference>
<feature type="region of interest" description="Disordered" evidence="2">
    <location>
        <begin position="37"/>
        <end position="81"/>
    </location>
</feature>
<name>A0AAV2HS56_LYMST</name>
<organism evidence="4 5">
    <name type="scientific">Lymnaea stagnalis</name>
    <name type="common">Great pond snail</name>
    <name type="synonym">Helix stagnalis</name>
    <dbReference type="NCBI Taxonomy" id="6523"/>
    <lineage>
        <taxon>Eukaryota</taxon>
        <taxon>Metazoa</taxon>
        <taxon>Spiralia</taxon>
        <taxon>Lophotrochozoa</taxon>
        <taxon>Mollusca</taxon>
        <taxon>Gastropoda</taxon>
        <taxon>Heterobranchia</taxon>
        <taxon>Euthyneura</taxon>
        <taxon>Panpulmonata</taxon>
        <taxon>Hygrophila</taxon>
        <taxon>Lymnaeoidea</taxon>
        <taxon>Lymnaeidae</taxon>
        <taxon>Lymnaea</taxon>
    </lineage>
</organism>
<keyword evidence="1" id="KW-0175">Coiled coil</keyword>
<feature type="region of interest" description="Disordered" evidence="2">
    <location>
        <begin position="183"/>
        <end position="231"/>
    </location>
</feature>
<evidence type="ECO:0008006" key="6">
    <source>
        <dbReference type="Google" id="ProtNLM"/>
    </source>
</evidence>
<evidence type="ECO:0000256" key="2">
    <source>
        <dbReference type="SAM" id="MobiDB-lite"/>
    </source>
</evidence>
<sequence length="1147" mass="130130">MEVVTILIGVAAFIISALLIYCISAVSMREKTFEEVMEEQRRRQEEEREKVKAEKKAEKEQQKKKYKKGKQDKVKEKSAQVNEPELKIETKMVNLEIEPEIIEPTETLGLNTAVRQRGKKEKVAKPILHNKGEVTPVSEKTVEIHHKPIIPKDELELKKSHEKIIVDKIEKLKSTHIEAQVKETIRQEIKENVPPKKPEKDEDHKSKQNTDEAEKRSAKSKTSDDGQLNGSKLISSVKTAKLSDNEVQTLIDILLNRQGLTPTTPAVNESWNKDKKSQKGDPVYLLKKQLEDKEKALQEEQNQSLNANSRVKELKNELMSEKSKLAILEKKLQEKGNQHKTELDALHQRMQHSHEQHLSETNNLQVKIRQLETGADKAAANKLVEENKILQETLSLKAKETVSLGEKVKQLEKELNNGRNAFQASEAAKKSLETKLNISEEKFRKLEASQKDVDSVINKRVEDVSLELRKAEAKNTSLASDLQKANAALSTAQGECSNLKTKLQELENHLKKADASKETETRLQESEHKRSDLEGNIKNLEKQLDDLSKRLDESKTEVTRLQQENKGLVDENRTINERLQTAPASNGIHENGPNVSSSELDRVLAEKSKEISDLMAGLENQKKAVSNFQTQLDNKSAEIADLTEQLKQQKTKNNELREKNWKAMEALEKSEKSSAEKVDKALKSAREFSTAGILESETYDKAVFQRLFPDIQISEKLAHREWVVSFEKQAVKKLQNASLHLSLKTSSVEKENELLKTEIDVLKKSVSSLNSSEDKLKVLEDKHTKALKQIQDYERQVAELNSNSQTLNDLKGELAQLKSSQSLLSTEELAKIAELENGNSRLKTEVDHYRSIVSETENKLHQLEKSIDAEEKKWQEKLKQAQSSSQKDSVSQQKVLELGALVAQQELQIEEYRKILTVTANSLTELEKKVATEEKLWQDKLTAAQSELTKVHENGSFLAPDFKVLHQYLDLSDLCFAYHCVEKSLTSIVDEMQERVEKLETELREAQERIVVITREKETVISQITETSKQVSSSNSEVLEQQLTELQNQLDVERKKSKELSLNVVKLNGIIKTGQDALAQEQGLVKKLKESLDSKSVHSGLTEAEETEQLRVKLSEKQKLLEREMATNKQLSEKLAATTNPDNGTSV</sequence>
<accession>A0AAV2HS56</accession>
<keyword evidence="3" id="KW-1133">Transmembrane helix</keyword>
<proteinExistence type="predicted"/>
<evidence type="ECO:0000256" key="3">
    <source>
        <dbReference type="SAM" id="Phobius"/>
    </source>
</evidence>
<feature type="region of interest" description="Disordered" evidence="2">
    <location>
        <begin position="581"/>
        <end position="600"/>
    </location>
</feature>
<feature type="compositionally biased region" description="Polar residues" evidence="2">
    <location>
        <begin position="261"/>
        <end position="270"/>
    </location>
</feature>
<feature type="region of interest" description="Disordered" evidence="2">
    <location>
        <begin position="261"/>
        <end position="282"/>
    </location>
</feature>
<feature type="coiled-coil region" evidence="1">
    <location>
        <begin position="283"/>
        <end position="349"/>
    </location>
</feature>
<feature type="coiled-coil region" evidence="1">
    <location>
        <begin position="769"/>
        <end position="820"/>
    </location>
</feature>
<reference evidence="4 5" key="1">
    <citation type="submission" date="2024-04" db="EMBL/GenBank/DDBJ databases">
        <authorList>
            <consortium name="Genoscope - CEA"/>
            <person name="William W."/>
        </authorList>
    </citation>
    <scope>NUCLEOTIDE SEQUENCE [LARGE SCALE GENOMIC DNA]</scope>
</reference>